<accession>A0ABU9B9W7</accession>
<dbReference type="Proteomes" id="UP001368500">
    <property type="component" value="Unassembled WGS sequence"/>
</dbReference>
<evidence type="ECO:0000313" key="2">
    <source>
        <dbReference type="EMBL" id="MEK8025830.1"/>
    </source>
</evidence>
<dbReference type="Pfam" id="PF10029">
    <property type="entry name" value="DUF2271"/>
    <property type="match status" value="1"/>
</dbReference>
<feature type="signal peptide" evidence="1">
    <location>
        <begin position="1"/>
        <end position="25"/>
    </location>
</feature>
<name>A0ABU9B9W7_9BURK</name>
<dbReference type="RefSeq" id="WP_341373617.1">
    <property type="nucleotide sequence ID" value="NZ_JBBUTF010000006.1"/>
</dbReference>
<keyword evidence="1" id="KW-0732">Signal</keyword>
<evidence type="ECO:0000313" key="3">
    <source>
        <dbReference type="Proteomes" id="UP001368500"/>
    </source>
</evidence>
<sequence length="176" mass="19418">MSLPTWSRRLPVALAAAGTAWPALAADLTLKLELPRLDVAEYHRPYVAIWLERPDQSFAGNLAVWYDIKLRNQGGTKWLKDLRSWWRQSGRELTLPLDGLSTATRAPGEHSLTFAGTRAPLAGLPDGDYQLVVEAARETGGRERVKVPFQWPPKAAATAQARGREELGGVSLQLKP</sequence>
<organism evidence="2 3">
    <name type="scientific">Pseudaquabacterium rugosum</name>
    <dbReference type="NCBI Taxonomy" id="2984194"/>
    <lineage>
        <taxon>Bacteria</taxon>
        <taxon>Pseudomonadati</taxon>
        <taxon>Pseudomonadota</taxon>
        <taxon>Betaproteobacteria</taxon>
        <taxon>Burkholderiales</taxon>
        <taxon>Sphaerotilaceae</taxon>
        <taxon>Pseudaquabacterium</taxon>
    </lineage>
</organism>
<comment type="caution">
    <text evidence="2">The sequence shown here is derived from an EMBL/GenBank/DDBJ whole genome shotgun (WGS) entry which is preliminary data.</text>
</comment>
<dbReference type="EMBL" id="JBBUTF010000006">
    <property type="protein sequence ID" value="MEK8025830.1"/>
    <property type="molecule type" value="Genomic_DNA"/>
</dbReference>
<dbReference type="PIRSF" id="PIRSF014995">
    <property type="entry name" value="UCP014995"/>
    <property type="match status" value="1"/>
</dbReference>
<proteinExistence type="predicted"/>
<dbReference type="InterPro" id="IPR014469">
    <property type="entry name" value="DUF2271"/>
</dbReference>
<gene>
    <name evidence="2" type="ORF">AACH11_07645</name>
</gene>
<feature type="chain" id="PRO_5046276819" evidence="1">
    <location>
        <begin position="26"/>
        <end position="176"/>
    </location>
</feature>
<keyword evidence="3" id="KW-1185">Reference proteome</keyword>
<evidence type="ECO:0000256" key="1">
    <source>
        <dbReference type="SAM" id="SignalP"/>
    </source>
</evidence>
<reference evidence="2 3" key="1">
    <citation type="submission" date="2024-04" db="EMBL/GenBank/DDBJ databases">
        <title>Novel species of the genus Ideonella isolated from streams.</title>
        <authorList>
            <person name="Lu H."/>
        </authorList>
    </citation>
    <scope>NUCLEOTIDE SEQUENCE [LARGE SCALE GENOMIC DNA]</scope>
    <source>
        <strain evidence="2 3">BYS139W</strain>
    </source>
</reference>
<protein>
    <submittedName>
        <fullName evidence="2">DUF2271 domain-containing protein</fullName>
    </submittedName>
</protein>